<accession>A0A4U5TUK2</accession>
<dbReference type="SUPFAM" id="SSF51735">
    <property type="entry name" value="NAD(P)-binding Rossmann-fold domains"/>
    <property type="match status" value="1"/>
</dbReference>
<proteinExistence type="predicted"/>
<dbReference type="EMBL" id="SWMU01000001">
    <property type="protein sequence ID" value="TKS56978.1"/>
    <property type="molecule type" value="Genomic_DNA"/>
</dbReference>
<name>A0A4U5TUK2_9FLAO</name>
<dbReference type="Proteomes" id="UP000306552">
    <property type="component" value="Unassembled WGS sequence"/>
</dbReference>
<evidence type="ECO:0000313" key="2">
    <source>
        <dbReference type="EMBL" id="TKS56978.1"/>
    </source>
</evidence>
<evidence type="ECO:0000313" key="3">
    <source>
        <dbReference type="Proteomes" id="UP000306552"/>
    </source>
</evidence>
<organism evidence="2 3">
    <name type="scientific">Mesohalobacter halotolerans</name>
    <dbReference type="NCBI Taxonomy" id="1883405"/>
    <lineage>
        <taxon>Bacteria</taxon>
        <taxon>Pseudomonadati</taxon>
        <taxon>Bacteroidota</taxon>
        <taxon>Flavobacteriia</taxon>
        <taxon>Flavobacteriales</taxon>
        <taxon>Flavobacteriaceae</taxon>
        <taxon>Mesohalobacter</taxon>
    </lineage>
</organism>
<reference evidence="2 3" key="1">
    <citation type="submission" date="2019-04" db="EMBL/GenBank/DDBJ databases">
        <title>Psychroflexus halotolerans sp. nov., isolated from a marine solar saltern.</title>
        <authorList>
            <person name="Feng X."/>
        </authorList>
    </citation>
    <scope>NUCLEOTIDE SEQUENCE [LARGE SCALE GENOMIC DNA]</scope>
    <source>
        <strain evidence="2 3">WDS2C27</strain>
    </source>
</reference>
<protein>
    <submittedName>
        <fullName evidence="2">NAD-dependent epimerase/dehydratase family protein</fullName>
    </submittedName>
</protein>
<evidence type="ECO:0000259" key="1">
    <source>
        <dbReference type="Pfam" id="PF01370"/>
    </source>
</evidence>
<feature type="domain" description="NAD-dependent epimerase/dehydratase" evidence="1">
    <location>
        <begin position="3"/>
        <end position="202"/>
    </location>
</feature>
<dbReference type="PANTHER" id="PTHR43245:SF58">
    <property type="entry name" value="BLL5923 PROTEIN"/>
    <property type="match status" value="1"/>
</dbReference>
<dbReference type="Pfam" id="PF01370">
    <property type="entry name" value="Epimerase"/>
    <property type="match status" value="1"/>
</dbReference>
<dbReference type="InterPro" id="IPR036291">
    <property type="entry name" value="NAD(P)-bd_dom_sf"/>
</dbReference>
<dbReference type="OrthoDB" id="329806at2"/>
<gene>
    <name evidence="2" type="ORF">FCN74_00720</name>
</gene>
<dbReference type="PANTHER" id="PTHR43245">
    <property type="entry name" value="BIFUNCTIONAL POLYMYXIN RESISTANCE PROTEIN ARNA"/>
    <property type="match status" value="1"/>
</dbReference>
<dbReference type="RefSeq" id="WP_138930682.1">
    <property type="nucleotide sequence ID" value="NZ_SWMU01000001.1"/>
</dbReference>
<dbReference type="Gene3D" id="3.40.50.720">
    <property type="entry name" value="NAD(P)-binding Rossmann-like Domain"/>
    <property type="match status" value="1"/>
</dbReference>
<keyword evidence="3" id="KW-1185">Reference proteome</keyword>
<comment type="caution">
    <text evidence="2">The sequence shown here is derived from an EMBL/GenBank/DDBJ whole genome shotgun (WGS) entry which is preliminary data.</text>
</comment>
<dbReference type="AlphaFoldDB" id="A0A4U5TUK2"/>
<sequence>MNILITGSTGFVGKNLTNRLDPSKYKFSILNLRDEQWPNQIQQNTNDAYIHLAGIAHDLSNKNDDNIYYEVNFELTKDIYNCFLKDEKAKTFIFFSSIKALADQPEQILTEGLPPQPKTVYGKSKLLAENYILDNLPSNKTVIILRPCMIHGPENKGNLNLLLKAVSYHIPWIFGRFENKRSYCSIDNLCFVVDRILNTPSMKSGLYHIADDTSISTNKLISIIANALGKRSIQLNVPKLILLTLTKFGDRLKLPINSQVLNKITGTYEVSNLKIKQELGIKKLPLSTEEGLRKTVQHYKHD</sequence>
<dbReference type="InterPro" id="IPR001509">
    <property type="entry name" value="Epimerase_deHydtase"/>
</dbReference>
<dbReference type="InterPro" id="IPR050177">
    <property type="entry name" value="Lipid_A_modif_metabolic_enz"/>
</dbReference>